<organism evidence="2 3">
    <name type="scientific">Natronolimnobius baerhuensis</name>
    <dbReference type="NCBI Taxonomy" id="253108"/>
    <lineage>
        <taxon>Archaea</taxon>
        <taxon>Methanobacteriati</taxon>
        <taxon>Methanobacteriota</taxon>
        <taxon>Stenosarchaea group</taxon>
        <taxon>Halobacteria</taxon>
        <taxon>Halobacteriales</taxon>
        <taxon>Natrialbaceae</taxon>
        <taxon>Natronolimnobius</taxon>
    </lineage>
</organism>
<feature type="transmembrane region" description="Helical" evidence="1">
    <location>
        <begin position="123"/>
        <end position="142"/>
    </location>
</feature>
<sequence length="143" mass="15229">MAAIRSIALGSGTDNNEVDLIDIGALIILPIMASMIFKVFTWQVNVFGNYDFTDPIWTIASANISVALIVTVFSSVWVLATNVANLQTDHSSYEIAVIAVAIALPLGVVFVPAVEALVMWHDLMQVAALLYVSGATVAVSYLG</sequence>
<dbReference type="Proteomes" id="UP000196084">
    <property type="component" value="Unassembled WGS sequence"/>
</dbReference>
<accession>A0A202E7T7</accession>
<keyword evidence="3" id="KW-1185">Reference proteome</keyword>
<comment type="caution">
    <text evidence="2">The sequence shown here is derived from an EMBL/GenBank/DDBJ whole genome shotgun (WGS) entry which is preliminary data.</text>
</comment>
<proteinExistence type="predicted"/>
<dbReference type="AlphaFoldDB" id="A0A202E7T7"/>
<feature type="transmembrane region" description="Helical" evidence="1">
    <location>
        <begin position="56"/>
        <end position="80"/>
    </location>
</feature>
<protein>
    <submittedName>
        <fullName evidence="2">Uncharacterized protein</fullName>
    </submittedName>
</protein>
<evidence type="ECO:0000256" key="1">
    <source>
        <dbReference type="SAM" id="Phobius"/>
    </source>
</evidence>
<gene>
    <name evidence="2" type="ORF">B2G88_07855</name>
</gene>
<keyword evidence="1" id="KW-0472">Membrane</keyword>
<reference evidence="2 3" key="1">
    <citation type="submission" date="2017-02" db="EMBL/GenBank/DDBJ databases">
        <title>Natronthermophilus aegyptiacus gen. nov.,sp. nov., an aerobic, extremely halophilic alkalithermophilic archaeon isolated from the athalassohaline Wadi An Natrun, Egypt.</title>
        <authorList>
            <person name="Zhao B."/>
        </authorList>
    </citation>
    <scope>NUCLEOTIDE SEQUENCE [LARGE SCALE GENOMIC DNA]</scope>
    <source>
        <strain evidence="2 3">CGMCC 1.3597</strain>
    </source>
</reference>
<evidence type="ECO:0000313" key="2">
    <source>
        <dbReference type="EMBL" id="OVE84321.1"/>
    </source>
</evidence>
<evidence type="ECO:0000313" key="3">
    <source>
        <dbReference type="Proteomes" id="UP000196084"/>
    </source>
</evidence>
<feature type="transmembrane region" description="Helical" evidence="1">
    <location>
        <begin position="20"/>
        <end position="44"/>
    </location>
</feature>
<dbReference type="Pfam" id="PF26064">
    <property type="entry name" value="DUF8023"/>
    <property type="match status" value="1"/>
</dbReference>
<dbReference type="InterPro" id="IPR058336">
    <property type="entry name" value="VP3-like_halobact-type"/>
</dbReference>
<dbReference type="EMBL" id="MWPH01000002">
    <property type="protein sequence ID" value="OVE84321.1"/>
    <property type="molecule type" value="Genomic_DNA"/>
</dbReference>
<keyword evidence="1" id="KW-1133">Transmembrane helix</keyword>
<dbReference type="OrthoDB" id="198071at2157"/>
<keyword evidence="1" id="KW-0812">Transmembrane</keyword>
<name>A0A202E7T7_9EURY</name>
<dbReference type="RefSeq" id="WP_054862790.1">
    <property type="nucleotide sequence ID" value="NZ_MWPH01000002.1"/>
</dbReference>
<feature type="transmembrane region" description="Helical" evidence="1">
    <location>
        <begin position="92"/>
        <end position="111"/>
    </location>
</feature>